<dbReference type="GO" id="GO:0005524">
    <property type="term" value="F:ATP binding"/>
    <property type="evidence" value="ECO:0007669"/>
    <property type="project" value="UniProtKB-KW"/>
</dbReference>
<feature type="domain" description="PAS" evidence="6">
    <location>
        <begin position="44"/>
        <end position="114"/>
    </location>
</feature>
<gene>
    <name evidence="7" type="ORF">OAUR00152_LOCUS36286</name>
</gene>
<evidence type="ECO:0000256" key="3">
    <source>
        <dbReference type="ARBA" id="ARBA00022777"/>
    </source>
</evidence>
<dbReference type="PROSITE" id="PS50112">
    <property type="entry name" value="PAS"/>
    <property type="match status" value="2"/>
</dbReference>
<dbReference type="InterPro" id="IPR052994">
    <property type="entry name" value="Tiny_macrocysts_regulators"/>
</dbReference>
<name>A0A7S4JYS2_9STRA</name>
<feature type="domain" description="PAS" evidence="6">
    <location>
        <begin position="180"/>
        <end position="226"/>
    </location>
</feature>
<dbReference type="NCBIfam" id="TIGR00229">
    <property type="entry name" value="sensory_box"/>
    <property type="match status" value="2"/>
</dbReference>
<keyword evidence="3" id="KW-0418">Kinase</keyword>
<dbReference type="SUPFAM" id="SSF55785">
    <property type="entry name" value="PYP-like sensor domain (PAS domain)"/>
    <property type="match status" value="2"/>
</dbReference>
<feature type="compositionally biased region" description="Basic and acidic residues" evidence="5">
    <location>
        <begin position="28"/>
        <end position="41"/>
    </location>
</feature>
<dbReference type="FunFam" id="3.30.450.20:FF:000060">
    <property type="entry name" value="Sensor protein FixL"/>
    <property type="match status" value="1"/>
</dbReference>
<sequence length="448" mass="50124">MLRKIRTLSTSQLKTERAEGKARRRRSLANEDNDRSPGDADVGRLKMIRATVDAAFEPMFSIDEQGIIIMANDAASKTFGWTFEDFMGSNISLICTAEHAKKHDSYIQRYIATGVKKMIGAQREVTARRRDGSEFPVELGISEIRLEGEKDGNSDHERYFCAYTRDLTAEKMREQEIEMKQSLVQGMIDSSFDPMFGISQTGIINVVNQAAVAMFGFSRDEFLGKNVSMICGGEHGPRHDEYIHRYLLTGEKRIIGRKRQVPAKRKDGSEFLIELGITEVKHPQSGERQFCGFCRDITKSLEDMKIMRHQECCMTDKFFDISSTPPRKNSYLGVSSPGKKSVCLTPPPSPPSDTKKHTQAMAKVQQLAYDCITENTSDPASTPPSSKFFLTSPPSPLVCPLGSPSSVIPQPPLTPRGNRRQKSVSLGKHSAKSAFMITDHEMLEQKQP</sequence>
<dbReference type="InterPro" id="IPR035965">
    <property type="entry name" value="PAS-like_dom_sf"/>
</dbReference>
<evidence type="ECO:0000259" key="6">
    <source>
        <dbReference type="PROSITE" id="PS50112"/>
    </source>
</evidence>
<dbReference type="CDD" id="cd00130">
    <property type="entry name" value="PAS"/>
    <property type="match status" value="2"/>
</dbReference>
<dbReference type="Pfam" id="PF00989">
    <property type="entry name" value="PAS"/>
    <property type="match status" value="2"/>
</dbReference>
<evidence type="ECO:0000256" key="1">
    <source>
        <dbReference type="ARBA" id="ARBA00022679"/>
    </source>
</evidence>
<keyword evidence="4" id="KW-0067">ATP-binding</keyword>
<reference evidence="7" key="1">
    <citation type="submission" date="2021-01" db="EMBL/GenBank/DDBJ databases">
        <authorList>
            <person name="Corre E."/>
            <person name="Pelletier E."/>
            <person name="Niang G."/>
            <person name="Scheremetjew M."/>
            <person name="Finn R."/>
            <person name="Kale V."/>
            <person name="Holt S."/>
            <person name="Cochrane G."/>
            <person name="Meng A."/>
            <person name="Brown T."/>
            <person name="Cohen L."/>
        </authorList>
    </citation>
    <scope>NUCLEOTIDE SEQUENCE</scope>
    <source>
        <strain evidence="7">Isolate 1302-5</strain>
    </source>
</reference>
<evidence type="ECO:0000256" key="4">
    <source>
        <dbReference type="ARBA" id="ARBA00022840"/>
    </source>
</evidence>
<dbReference type="SMART" id="SM00091">
    <property type="entry name" value="PAS"/>
    <property type="match status" value="2"/>
</dbReference>
<accession>A0A7S4JYS2</accession>
<feature type="region of interest" description="Disordered" evidence="5">
    <location>
        <begin position="8"/>
        <end position="41"/>
    </location>
</feature>
<keyword evidence="2" id="KW-0547">Nucleotide-binding</keyword>
<dbReference type="PANTHER" id="PTHR31600">
    <property type="entry name" value="TINY MACROCYSTS PROTEIN B-RELATED"/>
    <property type="match status" value="1"/>
</dbReference>
<dbReference type="PANTHER" id="PTHR31600:SF2">
    <property type="entry name" value="GAMETE ENRICHED GENE 10 PROTEIN-RELATED"/>
    <property type="match status" value="1"/>
</dbReference>
<dbReference type="GO" id="GO:0006355">
    <property type="term" value="P:regulation of DNA-templated transcription"/>
    <property type="evidence" value="ECO:0007669"/>
    <property type="project" value="InterPro"/>
</dbReference>
<evidence type="ECO:0000256" key="5">
    <source>
        <dbReference type="SAM" id="MobiDB-lite"/>
    </source>
</evidence>
<evidence type="ECO:0000313" key="7">
    <source>
        <dbReference type="EMBL" id="CAE2278600.1"/>
    </source>
</evidence>
<dbReference type="InterPro" id="IPR000014">
    <property type="entry name" value="PAS"/>
</dbReference>
<dbReference type="AlphaFoldDB" id="A0A7S4JYS2"/>
<feature type="region of interest" description="Disordered" evidence="5">
    <location>
        <begin position="329"/>
        <end position="356"/>
    </location>
</feature>
<keyword evidence="1" id="KW-0808">Transferase</keyword>
<feature type="compositionally biased region" description="Basic and acidic residues" evidence="5">
    <location>
        <begin position="438"/>
        <end position="448"/>
    </location>
</feature>
<dbReference type="EMBL" id="HBKQ01052741">
    <property type="protein sequence ID" value="CAE2278600.1"/>
    <property type="molecule type" value="Transcribed_RNA"/>
</dbReference>
<dbReference type="GO" id="GO:0016301">
    <property type="term" value="F:kinase activity"/>
    <property type="evidence" value="ECO:0007669"/>
    <property type="project" value="UniProtKB-KW"/>
</dbReference>
<proteinExistence type="predicted"/>
<protein>
    <recommendedName>
        <fullName evidence="6">PAS domain-containing protein</fullName>
    </recommendedName>
</protein>
<feature type="region of interest" description="Disordered" evidence="5">
    <location>
        <begin position="402"/>
        <end position="448"/>
    </location>
</feature>
<organism evidence="7">
    <name type="scientific">Odontella aurita</name>
    <dbReference type="NCBI Taxonomy" id="265563"/>
    <lineage>
        <taxon>Eukaryota</taxon>
        <taxon>Sar</taxon>
        <taxon>Stramenopiles</taxon>
        <taxon>Ochrophyta</taxon>
        <taxon>Bacillariophyta</taxon>
        <taxon>Mediophyceae</taxon>
        <taxon>Biddulphiophycidae</taxon>
        <taxon>Eupodiscales</taxon>
        <taxon>Odontellaceae</taxon>
        <taxon>Odontella</taxon>
    </lineage>
</organism>
<dbReference type="InterPro" id="IPR013767">
    <property type="entry name" value="PAS_fold"/>
</dbReference>
<evidence type="ECO:0000256" key="2">
    <source>
        <dbReference type="ARBA" id="ARBA00022741"/>
    </source>
</evidence>
<dbReference type="Gene3D" id="3.30.450.20">
    <property type="entry name" value="PAS domain"/>
    <property type="match status" value="2"/>
</dbReference>